<keyword evidence="1" id="KW-0472">Membrane</keyword>
<keyword evidence="1" id="KW-0812">Transmembrane</keyword>
<evidence type="ECO:0000256" key="1">
    <source>
        <dbReference type="SAM" id="Phobius"/>
    </source>
</evidence>
<evidence type="ECO:0000313" key="2">
    <source>
        <dbReference type="EMBL" id="KAF6170072.1"/>
    </source>
</evidence>
<organism evidence="2 3">
    <name type="scientific">Kingdonia uniflora</name>
    <dbReference type="NCBI Taxonomy" id="39325"/>
    <lineage>
        <taxon>Eukaryota</taxon>
        <taxon>Viridiplantae</taxon>
        <taxon>Streptophyta</taxon>
        <taxon>Embryophyta</taxon>
        <taxon>Tracheophyta</taxon>
        <taxon>Spermatophyta</taxon>
        <taxon>Magnoliopsida</taxon>
        <taxon>Ranunculales</taxon>
        <taxon>Circaeasteraceae</taxon>
        <taxon>Kingdonia</taxon>
    </lineage>
</organism>
<dbReference type="EMBL" id="JACGCM010000617">
    <property type="protein sequence ID" value="KAF6170072.1"/>
    <property type="molecule type" value="Genomic_DNA"/>
</dbReference>
<feature type="transmembrane region" description="Helical" evidence="1">
    <location>
        <begin position="82"/>
        <end position="101"/>
    </location>
</feature>
<evidence type="ECO:0000313" key="3">
    <source>
        <dbReference type="Proteomes" id="UP000541444"/>
    </source>
</evidence>
<keyword evidence="3" id="KW-1185">Reference proteome</keyword>
<keyword evidence="1" id="KW-1133">Transmembrane helix</keyword>
<reference evidence="2 3" key="1">
    <citation type="journal article" date="2020" name="IScience">
        <title>Genome Sequencing of the Endangered Kingdonia uniflora (Circaeasteraceae, Ranunculales) Reveals Potential Mechanisms of Evolutionary Specialization.</title>
        <authorList>
            <person name="Sun Y."/>
            <person name="Deng T."/>
            <person name="Zhang A."/>
            <person name="Moore M.J."/>
            <person name="Landis J.B."/>
            <person name="Lin N."/>
            <person name="Zhang H."/>
            <person name="Zhang X."/>
            <person name="Huang J."/>
            <person name="Zhang X."/>
            <person name="Sun H."/>
            <person name="Wang H."/>
        </authorList>
    </citation>
    <scope>NUCLEOTIDE SEQUENCE [LARGE SCALE GENOMIC DNA]</scope>
    <source>
        <strain evidence="2">TB1705</strain>
        <tissue evidence="2">Leaf</tissue>
    </source>
</reference>
<name>A0A7J7NSW8_9MAGN</name>
<proteinExistence type="predicted"/>
<gene>
    <name evidence="2" type="ORF">GIB67_010098</name>
</gene>
<protein>
    <submittedName>
        <fullName evidence="2">Uncharacterized protein</fullName>
    </submittedName>
</protein>
<sequence>FQCHLLLNLSSLSFQNFHFPYFIVYYPLNFTFYMLYLFLHFLDFQTLHYLNLLSRASLNKRFFFSFRVTSRYSYPLDFFYRYFTYYNYIHFWVQSLCLLVLQSSKANARK</sequence>
<dbReference type="Proteomes" id="UP000541444">
    <property type="component" value="Unassembled WGS sequence"/>
</dbReference>
<accession>A0A7J7NSW8</accession>
<feature type="transmembrane region" description="Helical" evidence="1">
    <location>
        <begin position="21"/>
        <end position="42"/>
    </location>
</feature>
<feature type="non-terminal residue" evidence="2">
    <location>
        <position position="110"/>
    </location>
</feature>
<comment type="caution">
    <text evidence="2">The sequence shown here is derived from an EMBL/GenBank/DDBJ whole genome shotgun (WGS) entry which is preliminary data.</text>
</comment>
<dbReference type="AlphaFoldDB" id="A0A7J7NSW8"/>